<dbReference type="Pfam" id="PF13189">
    <property type="entry name" value="Cytidylate_kin2"/>
    <property type="match status" value="1"/>
</dbReference>
<dbReference type="AlphaFoldDB" id="A0A948TP47"/>
<feature type="transmembrane region" description="Helical" evidence="1">
    <location>
        <begin position="90"/>
        <end position="110"/>
    </location>
</feature>
<keyword evidence="1" id="KW-0472">Membrane</keyword>
<organism evidence="2 3">
    <name type="scientific">Candidatus Phocaeicola excrementipullorum</name>
    <dbReference type="NCBI Taxonomy" id="2838731"/>
    <lineage>
        <taxon>Bacteria</taxon>
        <taxon>Pseudomonadati</taxon>
        <taxon>Bacteroidota</taxon>
        <taxon>Bacteroidia</taxon>
        <taxon>Bacteroidales</taxon>
        <taxon>Bacteroidaceae</taxon>
        <taxon>Phocaeicola</taxon>
    </lineage>
</organism>
<dbReference type="Gene3D" id="3.40.50.300">
    <property type="entry name" value="P-loop containing nucleotide triphosphate hydrolases"/>
    <property type="match status" value="1"/>
</dbReference>
<feature type="transmembrane region" description="Helical" evidence="1">
    <location>
        <begin position="198"/>
        <end position="217"/>
    </location>
</feature>
<sequence length="447" mass="49714">MDVKRRSRAEWARRYASFVVILFVIALGTSLSIRANLGSSPISAPPYILSLIPGMGFTMGQLTIFMHVFFILLQLLFLRGNFEKRQYAQILVSFLFGFYTDLTMWLTSPLQVPFDMNPAAGYPLRFVELLAGGSILAFGIACEVRCDSLMLAGEGLPLAISKCLKKDFGKVKICSDTGLVCIGTVFMFIYFGGWNWQMVGVGTLVSMFYVGFMVRVFSPHVLWLDRIFIPKASRLPAAGSVAGSVWGESGIITIARMYGSGGNAVGEEVARRLGCPCYSRQIIDQTARQMGYTPEFVEKNEQNISTGRLWELIFSDSGIPASMNPSKDDAIYVSQSRTIRELAHKGTCVIIGRLGNWILRDNPHVLRVFIMSGTDFAAAQIAGKFHVSDEEARRKIERVNTGRANHYWRYTGKQWADISGYDLVINTERVGIDGAVDMIMRAAKSMK</sequence>
<keyword evidence="1" id="KW-1133">Transmembrane helix</keyword>
<feature type="transmembrane region" description="Helical" evidence="1">
    <location>
        <begin position="55"/>
        <end position="78"/>
    </location>
</feature>
<dbReference type="GO" id="GO:0016301">
    <property type="term" value="F:kinase activity"/>
    <property type="evidence" value="ECO:0007669"/>
    <property type="project" value="UniProtKB-KW"/>
</dbReference>
<dbReference type="InterPro" id="IPR038750">
    <property type="entry name" value="YczE/YyaS-like"/>
</dbReference>
<reference evidence="2" key="2">
    <citation type="submission" date="2021-04" db="EMBL/GenBank/DDBJ databases">
        <authorList>
            <person name="Gilroy R."/>
        </authorList>
    </citation>
    <scope>NUCLEOTIDE SEQUENCE</scope>
    <source>
        <strain evidence="2">8470</strain>
    </source>
</reference>
<keyword evidence="2" id="KW-0808">Transferase</keyword>
<dbReference type="Proteomes" id="UP000784286">
    <property type="component" value="Unassembled WGS sequence"/>
</dbReference>
<reference evidence="2" key="1">
    <citation type="journal article" date="2021" name="PeerJ">
        <title>Extensive microbial diversity within the chicken gut microbiome revealed by metagenomics and culture.</title>
        <authorList>
            <person name="Gilroy R."/>
            <person name="Ravi A."/>
            <person name="Getino M."/>
            <person name="Pursley I."/>
            <person name="Horton D.L."/>
            <person name="Alikhan N.F."/>
            <person name="Baker D."/>
            <person name="Gharbi K."/>
            <person name="Hall N."/>
            <person name="Watson M."/>
            <person name="Adriaenssens E.M."/>
            <person name="Foster-Nyarko E."/>
            <person name="Jarju S."/>
            <person name="Secka A."/>
            <person name="Antonio M."/>
            <person name="Oren A."/>
            <person name="Chaudhuri R.R."/>
            <person name="La Ragione R."/>
            <person name="Hildebrand F."/>
            <person name="Pallen M.J."/>
        </authorList>
    </citation>
    <scope>NUCLEOTIDE SEQUENCE</scope>
    <source>
        <strain evidence="2">8470</strain>
    </source>
</reference>
<evidence type="ECO:0000256" key="1">
    <source>
        <dbReference type="SAM" id="Phobius"/>
    </source>
</evidence>
<feature type="transmembrane region" description="Helical" evidence="1">
    <location>
        <begin position="173"/>
        <end position="192"/>
    </location>
</feature>
<comment type="caution">
    <text evidence="2">The sequence shown here is derived from an EMBL/GenBank/DDBJ whole genome shotgun (WGS) entry which is preliminary data.</text>
</comment>
<evidence type="ECO:0000313" key="3">
    <source>
        <dbReference type="Proteomes" id="UP000784286"/>
    </source>
</evidence>
<name>A0A948TP47_9BACT</name>
<dbReference type="EMBL" id="JAHLFJ010000081">
    <property type="protein sequence ID" value="MBU3856705.1"/>
    <property type="molecule type" value="Genomic_DNA"/>
</dbReference>
<gene>
    <name evidence="2" type="ORF">H9928_09175</name>
</gene>
<dbReference type="PANTHER" id="PTHR40078:SF1">
    <property type="entry name" value="INTEGRAL MEMBRANE PROTEIN"/>
    <property type="match status" value="1"/>
</dbReference>
<keyword evidence="2" id="KW-0418">Kinase</keyword>
<keyword evidence="1" id="KW-0812">Transmembrane</keyword>
<dbReference type="Pfam" id="PF19700">
    <property type="entry name" value="DUF6198"/>
    <property type="match status" value="1"/>
</dbReference>
<dbReference type="InterPro" id="IPR027417">
    <property type="entry name" value="P-loop_NTPase"/>
</dbReference>
<protein>
    <submittedName>
        <fullName evidence="2">Cytidylate kinase family protein</fullName>
    </submittedName>
</protein>
<evidence type="ECO:0000313" key="2">
    <source>
        <dbReference type="EMBL" id="MBU3856705.1"/>
    </source>
</evidence>
<feature type="transmembrane region" description="Helical" evidence="1">
    <location>
        <begin position="130"/>
        <end position="152"/>
    </location>
</feature>
<accession>A0A948TP47</accession>
<feature type="transmembrane region" description="Helical" evidence="1">
    <location>
        <begin position="15"/>
        <end position="35"/>
    </location>
</feature>
<dbReference type="PANTHER" id="PTHR40078">
    <property type="entry name" value="INTEGRAL MEMBRANE PROTEIN-RELATED"/>
    <property type="match status" value="1"/>
</dbReference>
<proteinExistence type="predicted"/>